<accession>A0A0E3WJM8</accession>
<evidence type="ECO:0000256" key="7">
    <source>
        <dbReference type="PROSITE-ProRule" id="PRU01240"/>
    </source>
</evidence>
<dbReference type="GO" id="GO:0046872">
    <property type="term" value="F:metal ion binding"/>
    <property type="evidence" value="ECO:0007669"/>
    <property type="project" value="UniProtKB-KW"/>
</dbReference>
<dbReference type="InterPro" id="IPR037045">
    <property type="entry name" value="S8pro/Inhibitor_I9_sf"/>
</dbReference>
<dbReference type="Proteomes" id="UP000033163">
    <property type="component" value="Chromosome I"/>
</dbReference>
<organism evidence="10 11">
    <name type="scientific">Paenibacillus riograndensis SBR5</name>
    <dbReference type="NCBI Taxonomy" id="1073571"/>
    <lineage>
        <taxon>Bacteria</taxon>
        <taxon>Bacillati</taxon>
        <taxon>Bacillota</taxon>
        <taxon>Bacilli</taxon>
        <taxon>Bacillales</taxon>
        <taxon>Paenibacillaceae</taxon>
        <taxon>Paenibacillus</taxon>
        <taxon>Paenibacillus sonchi group</taxon>
    </lineage>
</organism>
<evidence type="ECO:0000256" key="6">
    <source>
        <dbReference type="PIRSR" id="PIRSR615500-1"/>
    </source>
</evidence>
<sequence length="389" mass="41310">MKIIRLLSSFCLITVMLTSAGALAASESSDPSIAKTYDGTYLVKLNSVTTPPNDVIEKLGGKLKKISESGDIVMAELSGSSLYELKNSPDVQYIEPNYEVKTEVEAEKIESVTETIPYGIQNIHAIEAQQEGYTGKGVKIAVLDSGYSQHSDVKVKSGYSFITNSENYDDDFGHGTHVAGIIAASMNGEGVVGVAPMADIYAIKVLDQGGRGSYFTLIEGIDWAIKHKMDIINISFGGENPSQILEEKIQEAYDAGILIIAAAGNDGYMGDDTILYPARYSTAIAVGAIDSSNKRAFFSAKGPDLDLVAPGVKVLSTLPSNQYGMKSGTSMAAPHVTGVAALILDKNKKLSPGEVADILESTAEPLGVVPEYGHGIVQAKEAVDQTAWK</sequence>
<protein>
    <submittedName>
        <fullName evidence="10">Subtilisin E</fullName>
        <ecNumber evidence="10">3.4.21.62</ecNumber>
    </submittedName>
</protein>
<dbReference type="EMBL" id="LN831776">
    <property type="protein sequence ID" value="CQR59063.1"/>
    <property type="molecule type" value="Genomic_DNA"/>
</dbReference>
<dbReference type="PATRIC" id="fig|1073571.4.peg.7179"/>
<feature type="signal peptide" evidence="8">
    <location>
        <begin position="1"/>
        <end position="24"/>
    </location>
</feature>
<evidence type="ECO:0000256" key="2">
    <source>
        <dbReference type="ARBA" id="ARBA00022670"/>
    </source>
</evidence>
<dbReference type="InterPro" id="IPR023828">
    <property type="entry name" value="Peptidase_S8_Ser-AS"/>
</dbReference>
<feature type="chain" id="PRO_5002414783" evidence="8">
    <location>
        <begin position="25"/>
        <end position="389"/>
    </location>
</feature>
<evidence type="ECO:0000256" key="5">
    <source>
        <dbReference type="ARBA" id="ARBA00022825"/>
    </source>
</evidence>
<keyword evidence="5 7" id="KW-0720">Serine protease</keyword>
<dbReference type="InterPro" id="IPR036852">
    <property type="entry name" value="Peptidase_S8/S53_dom_sf"/>
</dbReference>
<evidence type="ECO:0000256" key="4">
    <source>
        <dbReference type="ARBA" id="ARBA00022801"/>
    </source>
</evidence>
<dbReference type="AlphaFoldDB" id="A0A0E3WJM8"/>
<dbReference type="InterPro" id="IPR034202">
    <property type="entry name" value="Subtilisin_Carlsberg-like"/>
</dbReference>
<proteinExistence type="inferred from homology"/>
<evidence type="ECO:0000259" key="9">
    <source>
        <dbReference type="Pfam" id="PF00082"/>
    </source>
</evidence>
<comment type="similarity">
    <text evidence="1 7">Belongs to the peptidase S8 family.</text>
</comment>
<dbReference type="CDD" id="cd07477">
    <property type="entry name" value="Peptidases_S8_Subtilisin_subset"/>
    <property type="match status" value="1"/>
</dbReference>
<dbReference type="PROSITE" id="PS00137">
    <property type="entry name" value="SUBTILASE_HIS"/>
    <property type="match status" value="1"/>
</dbReference>
<dbReference type="PROSITE" id="PS00138">
    <property type="entry name" value="SUBTILASE_SER"/>
    <property type="match status" value="1"/>
</dbReference>
<evidence type="ECO:0000256" key="3">
    <source>
        <dbReference type="ARBA" id="ARBA00022723"/>
    </source>
</evidence>
<dbReference type="GO" id="GO:0006508">
    <property type="term" value="P:proteolysis"/>
    <property type="evidence" value="ECO:0007669"/>
    <property type="project" value="UniProtKB-KW"/>
</dbReference>
<feature type="active site" description="Charge relay system" evidence="6 7">
    <location>
        <position position="330"/>
    </location>
</feature>
<dbReference type="PRINTS" id="PR00723">
    <property type="entry name" value="SUBTILISIN"/>
</dbReference>
<keyword evidence="3" id="KW-0479">Metal-binding</keyword>
<dbReference type="Gene3D" id="3.40.50.200">
    <property type="entry name" value="Peptidase S8/S53 domain"/>
    <property type="match status" value="1"/>
</dbReference>
<dbReference type="Pfam" id="PF00082">
    <property type="entry name" value="Peptidase_S8"/>
    <property type="match status" value="1"/>
</dbReference>
<evidence type="ECO:0000313" key="10">
    <source>
        <dbReference type="EMBL" id="CQR59063.1"/>
    </source>
</evidence>
<keyword evidence="4 7" id="KW-0378">Hydrolase</keyword>
<dbReference type="InterPro" id="IPR000209">
    <property type="entry name" value="Peptidase_S8/S53_dom"/>
</dbReference>
<gene>
    <name evidence="10" type="primary">aprE</name>
    <name evidence="10" type="ORF">PRIO_6716</name>
</gene>
<dbReference type="SUPFAM" id="SSF54897">
    <property type="entry name" value="Protease propeptides/inhibitors"/>
    <property type="match status" value="1"/>
</dbReference>
<evidence type="ECO:0000313" key="11">
    <source>
        <dbReference type="Proteomes" id="UP000033163"/>
    </source>
</evidence>
<dbReference type="InterPro" id="IPR022398">
    <property type="entry name" value="Peptidase_S8_His-AS"/>
</dbReference>
<feature type="domain" description="Peptidase S8/S53" evidence="9">
    <location>
        <begin position="135"/>
        <end position="375"/>
    </location>
</feature>
<dbReference type="PROSITE" id="PS51892">
    <property type="entry name" value="SUBTILASE"/>
    <property type="match status" value="1"/>
</dbReference>
<dbReference type="InterPro" id="IPR015500">
    <property type="entry name" value="Peptidase_S8_subtilisin-rel"/>
</dbReference>
<evidence type="ECO:0000256" key="1">
    <source>
        <dbReference type="ARBA" id="ARBA00011073"/>
    </source>
</evidence>
<dbReference type="HOGENOM" id="CLU_011263_15_7_9"/>
<evidence type="ECO:0000256" key="8">
    <source>
        <dbReference type="SAM" id="SignalP"/>
    </source>
</evidence>
<name>A0A0E3WJM8_9BACL</name>
<dbReference type="RefSeq" id="WP_020434299.1">
    <property type="nucleotide sequence ID" value="NZ_AGBD01001966.1"/>
</dbReference>
<dbReference type="GO" id="GO:0004252">
    <property type="term" value="F:serine-type endopeptidase activity"/>
    <property type="evidence" value="ECO:0007669"/>
    <property type="project" value="UniProtKB-UniRule"/>
</dbReference>
<dbReference type="Gene3D" id="3.30.70.80">
    <property type="entry name" value="Peptidase S8 propeptide/proteinase inhibitor I9"/>
    <property type="match status" value="1"/>
</dbReference>
<dbReference type="EC" id="3.4.21.62" evidence="10"/>
<dbReference type="InterPro" id="IPR050131">
    <property type="entry name" value="Peptidase_S8_subtilisin-like"/>
</dbReference>
<dbReference type="STRING" id="483937.AMQ84_31650"/>
<feature type="active site" description="Charge relay system" evidence="6 7">
    <location>
        <position position="174"/>
    </location>
</feature>
<dbReference type="KEGG" id="pri:PRIO_6716"/>
<reference evidence="11" key="1">
    <citation type="submission" date="2015-03" db="EMBL/GenBank/DDBJ databases">
        <authorList>
            <person name="Wibberg D."/>
        </authorList>
    </citation>
    <scope>NUCLEOTIDE SEQUENCE [LARGE SCALE GENOMIC DNA]</scope>
</reference>
<dbReference type="PANTHER" id="PTHR43806">
    <property type="entry name" value="PEPTIDASE S8"/>
    <property type="match status" value="1"/>
</dbReference>
<feature type="active site" description="Charge relay system" evidence="6 7">
    <location>
        <position position="144"/>
    </location>
</feature>
<keyword evidence="2 7" id="KW-0645">Protease</keyword>
<dbReference type="PANTHER" id="PTHR43806:SF11">
    <property type="entry name" value="CEREVISIN-RELATED"/>
    <property type="match status" value="1"/>
</dbReference>
<dbReference type="SUPFAM" id="SSF52743">
    <property type="entry name" value="Subtilisin-like"/>
    <property type="match status" value="1"/>
</dbReference>
<keyword evidence="8" id="KW-0732">Signal</keyword>